<name>A0A6H0XZQ5_9PEZI</name>
<dbReference type="Proteomes" id="UP000503462">
    <property type="component" value="Chromosome 4"/>
</dbReference>
<proteinExistence type="predicted"/>
<dbReference type="OrthoDB" id="3938895at2759"/>
<feature type="signal peptide" evidence="1">
    <location>
        <begin position="1"/>
        <end position="16"/>
    </location>
</feature>
<evidence type="ECO:0000313" key="2">
    <source>
        <dbReference type="EMBL" id="QIX00243.1"/>
    </source>
</evidence>
<gene>
    <name evidence="2" type="ORF">AMS68_005760</name>
</gene>
<reference evidence="2 3" key="1">
    <citation type="journal article" date="2016" name="Sci. Rep.">
        <title>Peltaster fructicola genome reveals evolution from an invasive phytopathogen to an ectophytic parasite.</title>
        <authorList>
            <person name="Xu C."/>
            <person name="Chen H."/>
            <person name="Gleason M.L."/>
            <person name="Xu J.R."/>
            <person name="Liu H."/>
            <person name="Zhang R."/>
            <person name="Sun G."/>
        </authorList>
    </citation>
    <scope>NUCLEOTIDE SEQUENCE [LARGE SCALE GENOMIC DNA]</scope>
    <source>
        <strain evidence="2 3">LNHT1506</strain>
    </source>
</reference>
<accession>A0A6H0XZQ5</accession>
<protein>
    <recommendedName>
        <fullName evidence="4">Apple domain-containing protein</fullName>
    </recommendedName>
</protein>
<evidence type="ECO:0008006" key="4">
    <source>
        <dbReference type="Google" id="ProtNLM"/>
    </source>
</evidence>
<keyword evidence="1" id="KW-0732">Signal</keyword>
<dbReference type="EMBL" id="CP051142">
    <property type="protein sequence ID" value="QIX00243.1"/>
    <property type="molecule type" value="Genomic_DNA"/>
</dbReference>
<evidence type="ECO:0000256" key="1">
    <source>
        <dbReference type="SAM" id="SignalP"/>
    </source>
</evidence>
<dbReference type="AlphaFoldDB" id="A0A6H0XZQ5"/>
<evidence type="ECO:0000313" key="3">
    <source>
        <dbReference type="Proteomes" id="UP000503462"/>
    </source>
</evidence>
<sequence length="164" mass="17623">MKTTLLISCYVATVLARAGLVQRAGGPASVPKPDNCTIVDALPNVGPLFSRTKPGQACEWQPSADFLAASLLYQAYYTSSDTVEANWNQCIEQCYGYGTSGTCKSALLAYNVPIPKGYFGNTTRDVPNEIGCLLFKDYATPLDFVPAPAGHYTNETAASVYCRT</sequence>
<keyword evidence="3" id="KW-1185">Reference proteome</keyword>
<organism evidence="2 3">
    <name type="scientific">Peltaster fructicola</name>
    <dbReference type="NCBI Taxonomy" id="286661"/>
    <lineage>
        <taxon>Eukaryota</taxon>
        <taxon>Fungi</taxon>
        <taxon>Dikarya</taxon>
        <taxon>Ascomycota</taxon>
        <taxon>Pezizomycotina</taxon>
        <taxon>Dothideomycetes</taxon>
        <taxon>Dothideomycetes incertae sedis</taxon>
        <taxon>Peltaster</taxon>
    </lineage>
</organism>
<feature type="chain" id="PRO_5026252929" description="Apple domain-containing protein" evidence="1">
    <location>
        <begin position="17"/>
        <end position="164"/>
    </location>
</feature>